<reference evidence="1" key="1">
    <citation type="journal article" date="2020" name="Stud. Mycol.">
        <title>101 Dothideomycetes genomes: a test case for predicting lifestyles and emergence of pathogens.</title>
        <authorList>
            <person name="Haridas S."/>
            <person name="Albert R."/>
            <person name="Binder M."/>
            <person name="Bloem J."/>
            <person name="Labutti K."/>
            <person name="Salamov A."/>
            <person name="Andreopoulos B."/>
            <person name="Baker S."/>
            <person name="Barry K."/>
            <person name="Bills G."/>
            <person name="Bluhm B."/>
            <person name="Cannon C."/>
            <person name="Castanera R."/>
            <person name="Culley D."/>
            <person name="Daum C."/>
            <person name="Ezra D."/>
            <person name="Gonzalez J."/>
            <person name="Henrissat B."/>
            <person name="Kuo A."/>
            <person name="Liang C."/>
            <person name="Lipzen A."/>
            <person name="Lutzoni F."/>
            <person name="Magnuson J."/>
            <person name="Mondo S."/>
            <person name="Nolan M."/>
            <person name="Ohm R."/>
            <person name="Pangilinan J."/>
            <person name="Park H.-J."/>
            <person name="Ramirez L."/>
            <person name="Alfaro M."/>
            <person name="Sun H."/>
            <person name="Tritt A."/>
            <person name="Yoshinaga Y."/>
            <person name="Zwiers L.-H."/>
            <person name="Turgeon B."/>
            <person name="Goodwin S."/>
            <person name="Spatafora J."/>
            <person name="Crous P."/>
            <person name="Grigoriev I."/>
        </authorList>
    </citation>
    <scope>NUCLEOTIDE SEQUENCE</scope>
    <source>
        <strain evidence="1">ATCC 200398</strain>
    </source>
</reference>
<comment type="caution">
    <text evidence="1">The sequence shown here is derived from an EMBL/GenBank/DDBJ whole genome shotgun (WGS) entry which is preliminary data.</text>
</comment>
<gene>
    <name evidence="1" type="ORF">BDR25DRAFT_82273</name>
</gene>
<evidence type="ECO:0000313" key="1">
    <source>
        <dbReference type="EMBL" id="KAF2465685.1"/>
    </source>
</evidence>
<evidence type="ECO:0000313" key="2">
    <source>
        <dbReference type="Proteomes" id="UP000799755"/>
    </source>
</evidence>
<proteinExistence type="predicted"/>
<dbReference type="Proteomes" id="UP000799755">
    <property type="component" value="Unassembled WGS sequence"/>
</dbReference>
<keyword evidence="2" id="KW-1185">Reference proteome</keyword>
<sequence length="81" mass="9416">MICILWCRQLQRFPPDLLHLLISFLYLLSHFISIPSLVTILFKKGCRKRQDLDPHLDRALPPLGDTNAQKASTIRRSLKSF</sequence>
<organism evidence="1 2">
    <name type="scientific">Lindgomyces ingoldianus</name>
    <dbReference type="NCBI Taxonomy" id="673940"/>
    <lineage>
        <taxon>Eukaryota</taxon>
        <taxon>Fungi</taxon>
        <taxon>Dikarya</taxon>
        <taxon>Ascomycota</taxon>
        <taxon>Pezizomycotina</taxon>
        <taxon>Dothideomycetes</taxon>
        <taxon>Pleosporomycetidae</taxon>
        <taxon>Pleosporales</taxon>
        <taxon>Lindgomycetaceae</taxon>
        <taxon>Lindgomyces</taxon>
    </lineage>
</organism>
<protein>
    <submittedName>
        <fullName evidence="1">Uncharacterized protein</fullName>
    </submittedName>
</protein>
<dbReference type="EMBL" id="MU003528">
    <property type="protein sequence ID" value="KAF2465685.1"/>
    <property type="molecule type" value="Genomic_DNA"/>
</dbReference>
<name>A0ACB6QGP6_9PLEO</name>
<accession>A0ACB6QGP6</accession>